<name>A0A699TQM2_TANCI</name>
<organism evidence="2">
    <name type="scientific">Tanacetum cinerariifolium</name>
    <name type="common">Dalmatian daisy</name>
    <name type="synonym">Chrysanthemum cinerariifolium</name>
    <dbReference type="NCBI Taxonomy" id="118510"/>
    <lineage>
        <taxon>Eukaryota</taxon>
        <taxon>Viridiplantae</taxon>
        <taxon>Streptophyta</taxon>
        <taxon>Embryophyta</taxon>
        <taxon>Tracheophyta</taxon>
        <taxon>Spermatophyta</taxon>
        <taxon>Magnoliopsida</taxon>
        <taxon>eudicotyledons</taxon>
        <taxon>Gunneridae</taxon>
        <taxon>Pentapetalae</taxon>
        <taxon>asterids</taxon>
        <taxon>campanulids</taxon>
        <taxon>Asterales</taxon>
        <taxon>Asteraceae</taxon>
        <taxon>Asteroideae</taxon>
        <taxon>Anthemideae</taxon>
        <taxon>Anthemidinae</taxon>
        <taxon>Tanacetum</taxon>
    </lineage>
</organism>
<evidence type="ECO:0000313" key="2">
    <source>
        <dbReference type="EMBL" id="GFD12397.1"/>
    </source>
</evidence>
<feature type="domain" description="Tf2-1-like SH3-like" evidence="1">
    <location>
        <begin position="48"/>
        <end position="84"/>
    </location>
</feature>
<dbReference type="EMBL" id="BKCJ011265283">
    <property type="protein sequence ID" value="GFD12397.1"/>
    <property type="molecule type" value="Genomic_DNA"/>
</dbReference>
<feature type="non-terminal residue" evidence="2">
    <location>
        <position position="1"/>
    </location>
</feature>
<comment type="caution">
    <text evidence="2">The sequence shown here is derived from an EMBL/GenBank/DDBJ whole genome shotgun (WGS) entry which is preliminary data.</text>
</comment>
<dbReference type="GO" id="GO:0003964">
    <property type="term" value="F:RNA-directed DNA polymerase activity"/>
    <property type="evidence" value="ECO:0007669"/>
    <property type="project" value="UniProtKB-KW"/>
</dbReference>
<protein>
    <submittedName>
        <fullName evidence="2">Putative reverse transcriptase domain-containing protein</fullName>
    </submittedName>
</protein>
<proteinExistence type="predicted"/>
<dbReference type="PANTHER" id="PTHR46148:SF57">
    <property type="entry name" value="OS12G0499874 PROTEIN"/>
    <property type="match status" value="1"/>
</dbReference>
<evidence type="ECO:0000259" key="1">
    <source>
        <dbReference type="Pfam" id="PF24626"/>
    </source>
</evidence>
<dbReference type="PANTHER" id="PTHR46148">
    <property type="entry name" value="CHROMO DOMAIN-CONTAINING PROTEIN"/>
    <property type="match status" value="1"/>
</dbReference>
<accession>A0A699TQM2</accession>
<sequence length="114" mass="13667">DRQLTGPEIIHETTEKIIQIKIFIQAARDRQKSYVDVRRRPLEFQVRDKVMLKVSPWKGVIRFRKQGNLNPHDIGPFKILAKVKIMEREVKHLKQSCIPIVKIRWNSRRRPEFT</sequence>
<gene>
    <name evidence="2" type="ORF">Tci_884366</name>
</gene>
<dbReference type="InterPro" id="IPR056924">
    <property type="entry name" value="SH3_Tf2-1"/>
</dbReference>
<keyword evidence="2" id="KW-0695">RNA-directed DNA polymerase</keyword>
<reference evidence="2" key="1">
    <citation type="journal article" date="2019" name="Sci. Rep.">
        <title>Draft genome of Tanacetum cinerariifolium, the natural source of mosquito coil.</title>
        <authorList>
            <person name="Yamashiro T."/>
            <person name="Shiraishi A."/>
            <person name="Satake H."/>
            <person name="Nakayama K."/>
        </authorList>
    </citation>
    <scope>NUCLEOTIDE SEQUENCE</scope>
</reference>
<dbReference type="Pfam" id="PF24626">
    <property type="entry name" value="SH3_Tf2-1"/>
    <property type="match status" value="1"/>
</dbReference>
<dbReference type="AlphaFoldDB" id="A0A699TQM2"/>
<keyword evidence="2" id="KW-0548">Nucleotidyltransferase</keyword>
<keyword evidence="2" id="KW-0808">Transferase</keyword>